<feature type="region of interest" description="Disordered" evidence="1">
    <location>
        <begin position="173"/>
        <end position="195"/>
    </location>
</feature>
<dbReference type="OrthoDB" id="6575720at2759"/>
<accession>B4N6Y0</accession>
<dbReference type="HOGENOM" id="CLU_089073_0_0_1"/>
<dbReference type="eggNOG" id="ENOG502S9HT">
    <property type="taxonomic scope" value="Eukaryota"/>
</dbReference>
<evidence type="ECO:0000313" key="3">
    <source>
        <dbReference type="EMBL" id="EDW80119.1"/>
    </source>
</evidence>
<dbReference type="Proteomes" id="UP000007798">
    <property type="component" value="Unassembled WGS sequence"/>
</dbReference>
<proteinExistence type="predicted"/>
<evidence type="ECO:0000256" key="1">
    <source>
        <dbReference type="SAM" id="MobiDB-lite"/>
    </source>
</evidence>
<feature type="region of interest" description="Disordered" evidence="1">
    <location>
        <begin position="87"/>
        <end position="131"/>
    </location>
</feature>
<keyword evidence="2" id="KW-0732">Signal</keyword>
<dbReference type="PhylomeDB" id="B4N6Y0"/>
<dbReference type="OMA" id="GQMFGIN"/>
<dbReference type="InParanoid" id="B4N6Y0"/>
<sequence length="332" mass="36722">MASRQRIGLLLIVFFISQQQELALAGVMDNFNDGLKMAGQMFGINTAADVANLVAKAFSSGGGGSTSSNRRKPDLMNILQHGFQQNQYNSEEEEDQKVEQDQSAQQAEPENAQETPPMERPSANRPSEFNSGQMLSNMLRMVGFDARKLGALAINALVMIAQAIGSTLMQATRGGGGNASTGPEALYEPSEHQPRSLPLGSPIDWFLERPPNGHTKQLLNQIMDSELPERIVDMIESKESSQTGNEAACLKLLMCKSSPIIWGMQKSLKKRLSGISESEMDDYNQGDNSYFNTGVFFKHLPTMDEFREHGSSCEIRYAKHCPRNQTLDRKLK</sequence>
<feature type="signal peptide" evidence="2">
    <location>
        <begin position="1"/>
        <end position="25"/>
    </location>
</feature>
<keyword evidence="4" id="KW-1185">Reference proteome</keyword>
<evidence type="ECO:0000256" key="2">
    <source>
        <dbReference type="SAM" id="SignalP"/>
    </source>
</evidence>
<name>B4N6Y0_DROWI</name>
<dbReference type="EMBL" id="CH964168">
    <property type="protein sequence ID" value="EDW80119.1"/>
    <property type="molecule type" value="Genomic_DNA"/>
</dbReference>
<feature type="compositionally biased region" description="Polar residues" evidence="1">
    <location>
        <begin position="103"/>
        <end position="114"/>
    </location>
</feature>
<protein>
    <submittedName>
        <fullName evidence="3">Uncharacterized protein</fullName>
    </submittedName>
</protein>
<reference evidence="3 4" key="1">
    <citation type="journal article" date="2007" name="Nature">
        <title>Evolution of genes and genomes on the Drosophila phylogeny.</title>
        <authorList>
            <consortium name="Drosophila 12 Genomes Consortium"/>
            <person name="Clark A.G."/>
            <person name="Eisen M.B."/>
            <person name="Smith D.R."/>
            <person name="Bergman C.M."/>
            <person name="Oliver B."/>
            <person name="Markow T.A."/>
            <person name="Kaufman T.C."/>
            <person name="Kellis M."/>
            <person name="Gelbart W."/>
            <person name="Iyer V.N."/>
            <person name="Pollard D.A."/>
            <person name="Sackton T.B."/>
            <person name="Larracuente A.M."/>
            <person name="Singh N.D."/>
            <person name="Abad J.P."/>
            <person name="Abt D.N."/>
            <person name="Adryan B."/>
            <person name="Aguade M."/>
            <person name="Akashi H."/>
            <person name="Anderson W.W."/>
            <person name="Aquadro C.F."/>
            <person name="Ardell D.H."/>
            <person name="Arguello R."/>
            <person name="Artieri C.G."/>
            <person name="Barbash D.A."/>
            <person name="Barker D."/>
            <person name="Barsanti P."/>
            <person name="Batterham P."/>
            <person name="Batzoglou S."/>
            <person name="Begun D."/>
            <person name="Bhutkar A."/>
            <person name="Blanco E."/>
            <person name="Bosak S.A."/>
            <person name="Bradley R.K."/>
            <person name="Brand A.D."/>
            <person name="Brent M.R."/>
            <person name="Brooks A.N."/>
            <person name="Brown R.H."/>
            <person name="Butlin R.K."/>
            <person name="Caggese C."/>
            <person name="Calvi B.R."/>
            <person name="Bernardo de Carvalho A."/>
            <person name="Caspi A."/>
            <person name="Castrezana S."/>
            <person name="Celniker S.E."/>
            <person name="Chang J.L."/>
            <person name="Chapple C."/>
            <person name="Chatterji S."/>
            <person name="Chinwalla A."/>
            <person name="Civetta A."/>
            <person name="Clifton S.W."/>
            <person name="Comeron J.M."/>
            <person name="Costello J.C."/>
            <person name="Coyne J.A."/>
            <person name="Daub J."/>
            <person name="David R.G."/>
            <person name="Delcher A.L."/>
            <person name="Delehaunty K."/>
            <person name="Do C.B."/>
            <person name="Ebling H."/>
            <person name="Edwards K."/>
            <person name="Eickbush T."/>
            <person name="Evans J.D."/>
            <person name="Filipski A."/>
            <person name="Findeiss S."/>
            <person name="Freyhult E."/>
            <person name="Fulton L."/>
            <person name="Fulton R."/>
            <person name="Garcia A.C."/>
            <person name="Gardiner A."/>
            <person name="Garfield D.A."/>
            <person name="Garvin B.E."/>
            <person name="Gibson G."/>
            <person name="Gilbert D."/>
            <person name="Gnerre S."/>
            <person name="Godfrey J."/>
            <person name="Good R."/>
            <person name="Gotea V."/>
            <person name="Gravely B."/>
            <person name="Greenberg A.J."/>
            <person name="Griffiths-Jones S."/>
            <person name="Gross S."/>
            <person name="Guigo R."/>
            <person name="Gustafson E.A."/>
            <person name="Haerty W."/>
            <person name="Hahn M.W."/>
            <person name="Halligan D.L."/>
            <person name="Halpern A.L."/>
            <person name="Halter G.M."/>
            <person name="Han M.V."/>
            <person name="Heger A."/>
            <person name="Hillier L."/>
            <person name="Hinrichs A.S."/>
            <person name="Holmes I."/>
            <person name="Hoskins R.A."/>
            <person name="Hubisz M.J."/>
            <person name="Hultmark D."/>
            <person name="Huntley M.A."/>
            <person name="Jaffe D.B."/>
            <person name="Jagadeeshan S."/>
            <person name="Jeck W.R."/>
            <person name="Johnson J."/>
            <person name="Jones C.D."/>
            <person name="Jordan W.C."/>
            <person name="Karpen G.H."/>
            <person name="Kataoka E."/>
            <person name="Keightley P.D."/>
            <person name="Kheradpour P."/>
            <person name="Kirkness E.F."/>
            <person name="Koerich L.B."/>
            <person name="Kristiansen K."/>
            <person name="Kudrna D."/>
            <person name="Kulathinal R.J."/>
            <person name="Kumar S."/>
            <person name="Kwok R."/>
            <person name="Lander E."/>
            <person name="Langley C.H."/>
            <person name="Lapoint R."/>
            <person name="Lazzaro B.P."/>
            <person name="Lee S.J."/>
            <person name="Levesque L."/>
            <person name="Li R."/>
            <person name="Lin C.F."/>
            <person name="Lin M.F."/>
            <person name="Lindblad-Toh K."/>
            <person name="Llopart A."/>
            <person name="Long M."/>
            <person name="Low L."/>
            <person name="Lozovsky E."/>
            <person name="Lu J."/>
            <person name="Luo M."/>
            <person name="Machado C.A."/>
            <person name="Makalowski W."/>
            <person name="Marzo M."/>
            <person name="Matsuda M."/>
            <person name="Matzkin L."/>
            <person name="McAllister B."/>
            <person name="McBride C.S."/>
            <person name="McKernan B."/>
            <person name="McKernan K."/>
            <person name="Mendez-Lago M."/>
            <person name="Minx P."/>
            <person name="Mollenhauer M.U."/>
            <person name="Montooth K."/>
            <person name="Mount S.M."/>
            <person name="Mu X."/>
            <person name="Myers E."/>
            <person name="Negre B."/>
            <person name="Newfeld S."/>
            <person name="Nielsen R."/>
            <person name="Noor M.A."/>
            <person name="O'Grady P."/>
            <person name="Pachter L."/>
            <person name="Papaceit M."/>
            <person name="Parisi M.J."/>
            <person name="Parisi M."/>
            <person name="Parts L."/>
            <person name="Pedersen J.S."/>
            <person name="Pesole G."/>
            <person name="Phillippy A.M."/>
            <person name="Ponting C.P."/>
            <person name="Pop M."/>
            <person name="Porcelli D."/>
            <person name="Powell J.R."/>
            <person name="Prohaska S."/>
            <person name="Pruitt K."/>
            <person name="Puig M."/>
            <person name="Quesneville H."/>
            <person name="Ram K.R."/>
            <person name="Rand D."/>
            <person name="Rasmussen M.D."/>
            <person name="Reed L.K."/>
            <person name="Reenan R."/>
            <person name="Reily A."/>
            <person name="Remington K.A."/>
            <person name="Rieger T.T."/>
            <person name="Ritchie M.G."/>
            <person name="Robin C."/>
            <person name="Rogers Y.H."/>
            <person name="Rohde C."/>
            <person name="Rozas J."/>
            <person name="Rubenfield M.J."/>
            <person name="Ruiz A."/>
            <person name="Russo S."/>
            <person name="Salzberg S.L."/>
            <person name="Sanchez-Gracia A."/>
            <person name="Saranga D.J."/>
            <person name="Sato H."/>
            <person name="Schaeffer S.W."/>
            <person name="Schatz M.C."/>
            <person name="Schlenke T."/>
            <person name="Schwartz R."/>
            <person name="Segarra C."/>
            <person name="Singh R.S."/>
            <person name="Sirot L."/>
            <person name="Sirota M."/>
            <person name="Sisneros N.B."/>
            <person name="Smith C.D."/>
            <person name="Smith T.F."/>
            <person name="Spieth J."/>
            <person name="Stage D.E."/>
            <person name="Stark A."/>
            <person name="Stephan W."/>
            <person name="Strausberg R.L."/>
            <person name="Strempel S."/>
            <person name="Sturgill D."/>
            <person name="Sutton G."/>
            <person name="Sutton G.G."/>
            <person name="Tao W."/>
            <person name="Teichmann S."/>
            <person name="Tobari Y.N."/>
            <person name="Tomimura Y."/>
            <person name="Tsolas J.M."/>
            <person name="Valente V.L."/>
            <person name="Venter E."/>
            <person name="Venter J.C."/>
            <person name="Vicario S."/>
            <person name="Vieira F.G."/>
            <person name="Vilella A.J."/>
            <person name="Villasante A."/>
            <person name="Walenz B."/>
            <person name="Wang J."/>
            <person name="Wasserman M."/>
            <person name="Watts T."/>
            <person name="Wilson D."/>
            <person name="Wilson R.K."/>
            <person name="Wing R.A."/>
            <person name="Wolfner M.F."/>
            <person name="Wong A."/>
            <person name="Wong G.K."/>
            <person name="Wu C.I."/>
            <person name="Wu G."/>
            <person name="Yamamoto D."/>
            <person name="Yang H.P."/>
            <person name="Yang S.P."/>
            <person name="Yorke J.A."/>
            <person name="Yoshida K."/>
            <person name="Zdobnov E."/>
            <person name="Zhang P."/>
            <person name="Zhang Y."/>
            <person name="Zimin A.V."/>
            <person name="Baldwin J."/>
            <person name="Abdouelleil A."/>
            <person name="Abdulkadir J."/>
            <person name="Abebe A."/>
            <person name="Abera B."/>
            <person name="Abreu J."/>
            <person name="Acer S.C."/>
            <person name="Aftuck L."/>
            <person name="Alexander A."/>
            <person name="An P."/>
            <person name="Anderson E."/>
            <person name="Anderson S."/>
            <person name="Arachi H."/>
            <person name="Azer M."/>
            <person name="Bachantsang P."/>
            <person name="Barry A."/>
            <person name="Bayul T."/>
            <person name="Berlin A."/>
            <person name="Bessette D."/>
            <person name="Bloom T."/>
            <person name="Blye J."/>
            <person name="Boguslavskiy L."/>
            <person name="Bonnet C."/>
            <person name="Boukhgalter B."/>
            <person name="Bourzgui I."/>
            <person name="Brown A."/>
            <person name="Cahill P."/>
            <person name="Channer S."/>
            <person name="Cheshatsang Y."/>
            <person name="Chuda L."/>
            <person name="Citroen M."/>
            <person name="Collymore A."/>
            <person name="Cooke P."/>
            <person name="Costello M."/>
            <person name="D'Aco K."/>
            <person name="Daza R."/>
            <person name="De Haan G."/>
            <person name="DeGray S."/>
            <person name="DeMaso C."/>
            <person name="Dhargay N."/>
            <person name="Dooley K."/>
            <person name="Dooley E."/>
            <person name="Doricent M."/>
            <person name="Dorje P."/>
            <person name="Dorjee K."/>
            <person name="Dupes A."/>
            <person name="Elong R."/>
            <person name="Falk J."/>
            <person name="Farina A."/>
            <person name="Faro S."/>
            <person name="Ferguson D."/>
            <person name="Fisher S."/>
            <person name="Foley C.D."/>
            <person name="Franke A."/>
            <person name="Friedrich D."/>
            <person name="Gadbois L."/>
            <person name="Gearin G."/>
            <person name="Gearin C.R."/>
            <person name="Giannoukos G."/>
            <person name="Goode T."/>
            <person name="Graham J."/>
            <person name="Grandbois E."/>
            <person name="Grewal S."/>
            <person name="Gyaltsen K."/>
            <person name="Hafez N."/>
            <person name="Hagos B."/>
            <person name="Hall J."/>
            <person name="Henson C."/>
            <person name="Hollinger A."/>
            <person name="Honan T."/>
            <person name="Huard M.D."/>
            <person name="Hughes L."/>
            <person name="Hurhula B."/>
            <person name="Husby M.E."/>
            <person name="Kamat A."/>
            <person name="Kanga B."/>
            <person name="Kashin S."/>
            <person name="Khazanovich D."/>
            <person name="Kisner P."/>
            <person name="Lance K."/>
            <person name="Lara M."/>
            <person name="Lee W."/>
            <person name="Lennon N."/>
            <person name="Letendre F."/>
            <person name="LeVine R."/>
            <person name="Lipovsky A."/>
            <person name="Liu X."/>
            <person name="Liu J."/>
            <person name="Liu S."/>
            <person name="Lokyitsang T."/>
            <person name="Lokyitsang Y."/>
            <person name="Lubonja R."/>
            <person name="Lui A."/>
            <person name="MacDonald P."/>
            <person name="Magnisalis V."/>
            <person name="Maru K."/>
            <person name="Matthews C."/>
            <person name="McCusker W."/>
            <person name="McDonough S."/>
            <person name="Mehta T."/>
            <person name="Meldrim J."/>
            <person name="Meneus L."/>
            <person name="Mihai O."/>
            <person name="Mihalev A."/>
            <person name="Mihova T."/>
            <person name="Mittelman R."/>
            <person name="Mlenga V."/>
            <person name="Montmayeur A."/>
            <person name="Mulrain L."/>
            <person name="Navidi A."/>
            <person name="Naylor J."/>
            <person name="Negash T."/>
            <person name="Nguyen T."/>
            <person name="Nguyen N."/>
            <person name="Nicol R."/>
            <person name="Norbu C."/>
            <person name="Norbu N."/>
            <person name="Novod N."/>
            <person name="O'Neill B."/>
            <person name="Osman S."/>
            <person name="Markiewicz E."/>
            <person name="Oyono O.L."/>
            <person name="Patti C."/>
            <person name="Phunkhang P."/>
            <person name="Pierre F."/>
            <person name="Priest M."/>
            <person name="Raghuraman S."/>
            <person name="Rege F."/>
            <person name="Reyes R."/>
            <person name="Rise C."/>
            <person name="Rogov P."/>
            <person name="Ross K."/>
            <person name="Ryan E."/>
            <person name="Settipalli S."/>
            <person name="Shea T."/>
            <person name="Sherpa N."/>
            <person name="Shi L."/>
            <person name="Shih D."/>
            <person name="Sparrow T."/>
            <person name="Spaulding J."/>
            <person name="Stalker J."/>
            <person name="Stange-Thomann N."/>
            <person name="Stavropoulos S."/>
            <person name="Stone C."/>
            <person name="Strader C."/>
            <person name="Tesfaye S."/>
            <person name="Thomson T."/>
            <person name="Thoulutsang Y."/>
            <person name="Thoulutsang D."/>
            <person name="Topham K."/>
            <person name="Topping I."/>
            <person name="Tsamla T."/>
            <person name="Vassiliev H."/>
            <person name="Vo A."/>
            <person name="Wangchuk T."/>
            <person name="Wangdi T."/>
            <person name="Weiand M."/>
            <person name="Wilkinson J."/>
            <person name="Wilson A."/>
            <person name="Yadav S."/>
            <person name="Young G."/>
            <person name="Yu Q."/>
            <person name="Zembek L."/>
            <person name="Zhong D."/>
            <person name="Zimmer A."/>
            <person name="Zwirko Z."/>
            <person name="Jaffe D.B."/>
            <person name="Alvarez P."/>
            <person name="Brockman W."/>
            <person name="Butler J."/>
            <person name="Chin C."/>
            <person name="Gnerre S."/>
            <person name="Grabherr M."/>
            <person name="Kleber M."/>
            <person name="Mauceli E."/>
            <person name="MacCallum I."/>
        </authorList>
    </citation>
    <scope>NUCLEOTIDE SEQUENCE [LARGE SCALE GENOMIC DNA]</scope>
    <source>
        <strain evidence="4">Tucson 14030-0811.24</strain>
    </source>
</reference>
<dbReference type="AlphaFoldDB" id="B4N6Y0"/>
<organism evidence="3 4">
    <name type="scientific">Drosophila willistoni</name>
    <name type="common">Fruit fly</name>
    <dbReference type="NCBI Taxonomy" id="7260"/>
    <lineage>
        <taxon>Eukaryota</taxon>
        <taxon>Metazoa</taxon>
        <taxon>Ecdysozoa</taxon>
        <taxon>Arthropoda</taxon>
        <taxon>Hexapoda</taxon>
        <taxon>Insecta</taxon>
        <taxon>Pterygota</taxon>
        <taxon>Neoptera</taxon>
        <taxon>Endopterygota</taxon>
        <taxon>Diptera</taxon>
        <taxon>Brachycera</taxon>
        <taxon>Muscomorpha</taxon>
        <taxon>Ephydroidea</taxon>
        <taxon>Drosophilidae</taxon>
        <taxon>Drosophila</taxon>
        <taxon>Sophophora</taxon>
    </lineage>
</organism>
<dbReference type="KEGG" id="dwi:6646514"/>
<feature type="chain" id="PRO_5002815788" evidence="2">
    <location>
        <begin position="26"/>
        <end position="332"/>
    </location>
</feature>
<evidence type="ECO:0000313" key="4">
    <source>
        <dbReference type="Proteomes" id="UP000007798"/>
    </source>
</evidence>
<gene>
    <name evidence="3" type="primary">Dwil\GK23832</name>
    <name evidence="3" type="ORF">Dwil_GK23832</name>
</gene>